<dbReference type="Proteomes" id="UP000053815">
    <property type="component" value="Unassembled WGS sequence"/>
</dbReference>
<evidence type="ECO:0000256" key="2">
    <source>
        <dbReference type="SAM" id="MobiDB-lite"/>
    </source>
</evidence>
<evidence type="ECO:0000256" key="1">
    <source>
        <dbReference type="SAM" id="Coils"/>
    </source>
</evidence>
<protein>
    <submittedName>
        <fullName evidence="3">Uncharacterized protein</fullName>
    </submittedName>
</protein>
<sequence>MATTNQQTNQHLHNEFDKLNMNDIDTNTTKSCSQLEIDNAYLQQQNSHLNKELSFARYTINALKGITNQRDAALNETRQELEKAMQHIQLLTCTLRQQQRYSLSGIGLVNDTDLSDDQELSEEDEFEENQRQQSLHHQQQAHQHSQRRPLDIMSKLPLRQPPMTDEIFMPDRHHVTNIVMDY</sequence>
<dbReference type="AlphaFoldDB" id="A0A0C9MM69"/>
<proteinExistence type="predicted"/>
<reference evidence="3" key="1">
    <citation type="submission" date="2014-09" db="EMBL/GenBank/DDBJ databases">
        <title>Draft genome sequence of an oleaginous Mucoromycotina fungus Mucor ambiguus NBRC6742.</title>
        <authorList>
            <person name="Takeda I."/>
            <person name="Yamane N."/>
            <person name="Morita T."/>
            <person name="Tamano K."/>
            <person name="Machida M."/>
            <person name="Baker S."/>
            <person name="Koike H."/>
        </authorList>
    </citation>
    <scope>NUCLEOTIDE SEQUENCE</scope>
    <source>
        <strain evidence="3">NBRC 6742</strain>
    </source>
</reference>
<keyword evidence="4" id="KW-1185">Reference proteome</keyword>
<gene>
    <name evidence="3" type="ORF">MAM1_0032d02458</name>
</gene>
<dbReference type="EMBL" id="DF836321">
    <property type="protein sequence ID" value="GAN03008.1"/>
    <property type="molecule type" value="Genomic_DNA"/>
</dbReference>
<organism evidence="3">
    <name type="scientific">Mucor ambiguus</name>
    <dbReference type="NCBI Taxonomy" id="91626"/>
    <lineage>
        <taxon>Eukaryota</taxon>
        <taxon>Fungi</taxon>
        <taxon>Fungi incertae sedis</taxon>
        <taxon>Mucoromycota</taxon>
        <taxon>Mucoromycotina</taxon>
        <taxon>Mucoromycetes</taxon>
        <taxon>Mucorales</taxon>
        <taxon>Mucorineae</taxon>
        <taxon>Mucoraceae</taxon>
        <taxon>Mucor</taxon>
    </lineage>
</organism>
<evidence type="ECO:0000313" key="3">
    <source>
        <dbReference type="EMBL" id="GAN03008.1"/>
    </source>
</evidence>
<feature type="coiled-coil region" evidence="1">
    <location>
        <begin position="32"/>
        <end position="94"/>
    </location>
</feature>
<keyword evidence="1" id="KW-0175">Coiled coil</keyword>
<name>A0A0C9MM69_9FUNG</name>
<feature type="region of interest" description="Disordered" evidence="2">
    <location>
        <begin position="115"/>
        <end position="152"/>
    </location>
</feature>
<feature type="compositionally biased region" description="Low complexity" evidence="2">
    <location>
        <begin position="131"/>
        <end position="143"/>
    </location>
</feature>
<feature type="compositionally biased region" description="Acidic residues" evidence="2">
    <location>
        <begin position="115"/>
        <end position="127"/>
    </location>
</feature>
<accession>A0A0C9MM69</accession>
<dbReference type="OrthoDB" id="2422919at2759"/>
<evidence type="ECO:0000313" key="4">
    <source>
        <dbReference type="Proteomes" id="UP000053815"/>
    </source>
</evidence>